<proteinExistence type="predicted"/>
<evidence type="ECO:0000259" key="1">
    <source>
        <dbReference type="Pfam" id="PF00561"/>
    </source>
</evidence>
<accession>A0A1R1ERI8</accession>
<gene>
    <name evidence="2" type="ORF">BK138_14590</name>
</gene>
<comment type="caution">
    <text evidence="2">The sequence shown here is derived from an EMBL/GenBank/DDBJ whole genome shotgun (WGS) entry which is preliminary data.</text>
</comment>
<dbReference type="InterPro" id="IPR000073">
    <property type="entry name" value="AB_hydrolase_1"/>
</dbReference>
<dbReference type="SUPFAM" id="SSF53474">
    <property type="entry name" value="alpha/beta-Hydrolases"/>
    <property type="match status" value="1"/>
</dbReference>
<sequence>MEECPLSVASFLLFKQGEASIPKRAAPAILHKQRKQVIWERGEHEVPQIQVNGTTLYYEIHGSGTPIVFIHGHLSSHHMFEPQVEYFSKRAKVIVLDLRGYGNSGKLDVEVGHIMETQCSDLCELLNKLHISQATLVGCSSGSVLAQTFAALHPDRVSALVLVDSYFAGCFGKKNHLLNICEACSWLSYYLPAEFFLRSLRVTYNRWRPVYSILRKELYHKRPTESIKQRMELLRMEMPANLARLPMPVLCVAGSQSEWFVKQMQRAATLFRHVQLATIEDAMYPTHLCQPHAFNRMLLNFLMDQHIYRTREAYGG</sequence>
<dbReference type="Gene3D" id="3.40.50.1820">
    <property type="entry name" value="alpha/beta hydrolase"/>
    <property type="match status" value="1"/>
</dbReference>
<protein>
    <recommendedName>
        <fullName evidence="1">AB hydrolase-1 domain-containing protein</fullName>
    </recommendedName>
</protein>
<evidence type="ECO:0000313" key="3">
    <source>
        <dbReference type="Proteomes" id="UP000187172"/>
    </source>
</evidence>
<dbReference type="InterPro" id="IPR029058">
    <property type="entry name" value="AB_hydrolase_fold"/>
</dbReference>
<name>A0A1R1ERI8_9BACL</name>
<dbReference type="Pfam" id="PF00561">
    <property type="entry name" value="Abhydrolase_1"/>
    <property type="match status" value="1"/>
</dbReference>
<evidence type="ECO:0000313" key="2">
    <source>
        <dbReference type="EMBL" id="OMF54408.1"/>
    </source>
</evidence>
<dbReference type="PANTHER" id="PTHR43798">
    <property type="entry name" value="MONOACYLGLYCEROL LIPASE"/>
    <property type="match status" value="1"/>
</dbReference>
<dbReference type="InterPro" id="IPR050266">
    <property type="entry name" value="AB_hydrolase_sf"/>
</dbReference>
<dbReference type="STRING" id="297318.BK138_14590"/>
<dbReference type="Proteomes" id="UP000187172">
    <property type="component" value="Unassembled WGS sequence"/>
</dbReference>
<keyword evidence="3" id="KW-1185">Reference proteome</keyword>
<dbReference type="AlphaFoldDB" id="A0A1R1ERI8"/>
<reference evidence="2 3" key="1">
    <citation type="submission" date="2016-11" db="EMBL/GenBank/DDBJ databases">
        <title>Paenibacillus species isolates.</title>
        <authorList>
            <person name="Beno S.M."/>
        </authorList>
    </citation>
    <scope>NUCLEOTIDE SEQUENCE [LARGE SCALE GENOMIC DNA]</scope>
    <source>
        <strain evidence="2 3">FSL R5-0378</strain>
    </source>
</reference>
<feature type="domain" description="AB hydrolase-1" evidence="1">
    <location>
        <begin position="66"/>
        <end position="165"/>
    </location>
</feature>
<dbReference type="PRINTS" id="PR00111">
    <property type="entry name" value="ABHYDROLASE"/>
</dbReference>
<dbReference type="EMBL" id="MRTP01000003">
    <property type="protein sequence ID" value="OMF54408.1"/>
    <property type="molecule type" value="Genomic_DNA"/>
</dbReference>
<organism evidence="2 3">
    <name type="scientific">Paenibacillus rhizosphaerae</name>
    <dbReference type="NCBI Taxonomy" id="297318"/>
    <lineage>
        <taxon>Bacteria</taxon>
        <taxon>Bacillati</taxon>
        <taxon>Bacillota</taxon>
        <taxon>Bacilli</taxon>
        <taxon>Bacillales</taxon>
        <taxon>Paenibacillaceae</taxon>
        <taxon>Paenibacillus</taxon>
    </lineage>
</organism>